<protein>
    <recommendedName>
        <fullName evidence="5">Tr-type G domain-containing protein</fullName>
    </recommendedName>
</protein>
<dbReference type="Gene3D" id="3.40.50.300">
    <property type="entry name" value="P-loop containing nucleotide triphosphate hydrolases"/>
    <property type="match status" value="1"/>
</dbReference>
<dbReference type="NCBIfam" id="TIGR00231">
    <property type="entry name" value="small_GTP"/>
    <property type="match status" value="1"/>
</dbReference>
<dbReference type="GO" id="GO:0003924">
    <property type="term" value="F:GTPase activity"/>
    <property type="evidence" value="ECO:0007669"/>
    <property type="project" value="InterPro"/>
</dbReference>
<feature type="domain" description="Tr-type G" evidence="5">
    <location>
        <begin position="4"/>
        <end position="92"/>
    </location>
</feature>
<keyword evidence="3" id="KW-0342">GTP-binding</keyword>
<dbReference type="GO" id="GO:0005525">
    <property type="term" value="F:GTP binding"/>
    <property type="evidence" value="ECO:0007669"/>
    <property type="project" value="UniProtKB-KW"/>
</dbReference>
<keyword evidence="1" id="KW-0547">Nucleotide-binding</keyword>
<dbReference type="InterPro" id="IPR005225">
    <property type="entry name" value="Small_GTP-bd"/>
</dbReference>
<accession>X1IWR2</accession>
<dbReference type="PRINTS" id="PR00315">
    <property type="entry name" value="ELONGATNFCT"/>
</dbReference>
<dbReference type="AlphaFoldDB" id="X1IWR2"/>
<dbReference type="EMBL" id="BARU01034121">
    <property type="protein sequence ID" value="GAH61953.1"/>
    <property type="molecule type" value="Genomic_DNA"/>
</dbReference>
<dbReference type="SUPFAM" id="SSF52540">
    <property type="entry name" value="P-loop containing nucleoside triphosphate hydrolases"/>
    <property type="match status" value="1"/>
</dbReference>
<feature type="region of interest" description="Disordered" evidence="4">
    <location>
        <begin position="70"/>
        <end position="92"/>
    </location>
</feature>
<dbReference type="PROSITE" id="PS00301">
    <property type="entry name" value="G_TR_1"/>
    <property type="match status" value="1"/>
</dbReference>
<comment type="caution">
    <text evidence="6">The sequence shown here is derived from an EMBL/GenBank/DDBJ whole genome shotgun (WGS) entry which is preliminary data.</text>
</comment>
<dbReference type="PANTHER" id="PTHR43261">
    <property type="entry name" value="TRANSLATION ELONGATION FACTOR G-RELATED"/>
    <property type="match status" value="1"/>
</dbReference>
<evidence type="ECO:0000256" key="2">
    <source>
        <dbReference type="ARBA" id="ARBA00022917"/>
    </source>
</evidence>
<organism evidence="6">
    <name type="scientific">marine sediment metagenome</name>
    <dbReference type="NCBI Taxonomy" id="412755"/>
    <lineage>
        <taxon>unclassified sequences</taxon>
        <taxon>metagenomes</taxon>
        <taxon>ecological metagenomes</taxon>
    </lineage>
</organism>
<gene>
    <name evidence="6" type="ORF">S03H2_53599</name>
</gene>
<dbReference type="InterPro" id="IPR027417">
    <property type="entry name" value="P-loop_NTPase"/>
</dbReference>
<reference evidence="6" key="1">
    <citation type="journal article" date="2014" name="Front. Microbiol.">
        <title>High frequency of phylogenetically diverse reductive dehalogenase-homologous genes in deep subseafloor sedimentary metagenomes.</title>
        <authorList>
            <person name="Kawai M."/>
            <person name="Futagami T."/>
            <person name="Toyoda A."/>
            <person name="Takaki Y."/>
            <person name="Nishi S."/>
            <person name="Hori S."/>
            <person name="Arai W."/>
            <person name="Tsubouchi T."/>
            <person name="Morono Y."/>
            <person name="Uchiyama I."/>
            <person name="Ito T."/>
            <person name="Fujiyama A."/>
            <person name="Inagaki F."/>
            <person name="Takami H."/>
        </authorList>
    </citation>
    <scope>NUCLEOTIDE SEQUENCE</scope>
    <source>
        <strain evidence="6">Expedition CK06-06</strain>
    </source>
</reference>
<sequence length="92" mass="10014">MDLHKVRNIGIAAHIDAGKTTVTERILYYAGRLHRMGSVDEGTAAMDWKPQEQERGITIVSAATTCSWETGQGGNASPRKDPHQINIIDTPG</sequence>
<evidence type="ECO:0000313" key="6">
    <source>
        <dbReference type="EMBL" id="GAH61953.1"/>
    </source>
</evidence>
<dbReference type="GO" id="GO:0032790">
    <property type="term" value="P:ribosome disassembly"/>
    <property type="evidence" value="ECO:0007669"/>
    <property type="project" value="TreeGrafter"/>
</dbReference>
<evidence type="ECO:0000256" key="1">
    <source>
        <dbReference type="ARBA" id="ARBA00022741"/>
    </source>
</evidence>
<proteinExistence type="predicted"/>
<dbReference type="PANTHER" id="PTHR43261:SF1">
    <property type="entry name" value="RIBOSOME-RELEASING FACTOR 2, MITOCHONDRIAL"/>
    <property type="match status" value="1"/>
</dbReference>
<keyword evidence="2" id="KW-0648">Protein biosynthesis</keyword>
<dbReference type="InterPro" id="IPR031157">
    <property type="entry name" value="G_TR_CS"/>
</dbReference>
<name>X1IWR2_9ZZZZ</name>
<dbReference type="GO" id="GO:0006412">
    <property type="term" value="P:translation"/>
    <property type="evidence" value="ECO:0007669"/>
    <property type="project" value="UniProtKB-KW"/>
</dbReference>
<dbReference type="InterPro" id="IPR000795">
    <property type="entry name" value="T_Tr_GTP-bd_dom"/>
</dbReference>
<dbReference type="PROSITE" id="PS51722">
    <property type="entry name" value="G_TR_2"/>
    <property type="match status" value="1"/>
</dbReference>
<evidence type="ECO:0000256" key="4">
    <source>
        <dbReference type="SAM" id="MobiDB-lite"/>
    </source>
</evidence>
<evidence type="ECO:0000259" key="5">
    <source>
        <dbReference type="PROSITE" id="PS51722"/>
    </source>
</evidence>
<dbReference type="Pfam" id="PF00009">
    <property type="entry name" value="GTP_EFTU"/>
    <property type="match status" value="1"/>
</dbReference>
<evidence type="ECO:0000256" key="3">
    <source>
        <dbReference type="ARBA" id="ARBA00023134"/>
    </source>
</evidence>
<feature type="non-terminal residue" evidence="6">
    <location>
        <position position="92"/>
    </location>
</feature>